<comment type="similarity">
    <text evidence="1">Belongs to the CoA-transferase III family.</text>
</comment>
<keyword evidence="2" id="KW-0808">Transferase</keyword>
<keyword evidence="4" id="KW-1185">Reference proteome</keyword>
<dbReference type="PANTHER" id="PTHR48228:SF6">
    <property type="entry name" value="L-CARNITINE COA-TRANSFERASE"/>
    <property type="match status" value="1"/>
</dbReference>
<gene>
    <name evidence="3" type="ORF">AZE42_13074</name>
</gene>
<dbReference type="InterPro" id="IPR023606">
    <property type="entry name" value="CoA-Trfase_III_dom_1_sf"/>
</dbReference>
<dbReference type="Proteomes" id="UP000183567">
    <property type="component" value="Unassembled WGS sequence"/>
</dbReference>
<dbReference type="OrthoDB" id="5863171at2759"/>
<evidence type="ECO:0000256" key="2">
    <source>
        <dbReference type="ARBA" id="ARBA00022679"/>
    </source>
</evidence>
<dbReference type="InterPro" id="IPR003673">
    <property type="entry name" value="CoA-Trfase_fam_III"/>
</dbReference>
<proteinExistence type="inferred from homology"/>
<evidence type="ECO:0000313" key="4">
    <source>
        <dbReference type="Proteomes" id="UP000183567"/>
    </source>
</evidence>
<evidence type="ECO:0000313" key="3">
    <source>
        <dbReference type="EMBL" id="OJA16653.1"/>
    </source>
</evidence>
<accession>A0A1J8Q6J6</accession>
<dbReference type="Gene3D" id="3.40.50.10540">
    <property type="entry name" value="Crotonobetainyl-coa:carnitine coa-transferase, domain 1"/>
    <property type="match status" value="2"/>
</dbReference>
<name>A0A1J8Q6J6_9AGAM</name>
<dbReference type="AlphaFoldDB" id="A0A1J8Q6J6"/>
<dbReference type="SUPFAM" id="SSF89796">
    <property type="entry name" value="CoA-transferase family III (CaiB/BaiF)"/>
    <property type="match status" value="2"/>
</dbReference>
<feature type="non-terminal residue" evidence="3">
    <location>
        <position position="1"/>
    </location>
</feature>
<sequence>DAKTRWAGPDLGAHTEDVLGDLGLSVDQITRLRDDGVIVRIQTPNHSRSMVRIKFPSCSSMSVPIASSSGRGTCHIAGSRKTYTVTTDLRSSCSDDLPLSGVRVLELGHVVAGPFCGQLLGHFGAEVIKVEPPSIGDPLRVARELDIDGTSPWFRSLARNKKSVAIDLRKEEGIQIVKRLAVKSDVIIENFKPGTLEKWGLGPEKLHKENPSLIFTRISGYGQTGPWAPRPGYASVCEAESGFRYINGQPDPNTGLLLGPPIRPNISLGDSVAGLHAAFGTVMD</sequence>
<organism evidence="3 4">
    <name type="scientific">Rhizopogon vesiculosus</name>
    <dbReference type="NCBI Taxonomy" id="180088"/>
    <lineage>
        <taxon>Eukaryota</taxon>
        <taxon>Fungi</taxon>
        <taxon>Dikarya</taxon>
        <taxon>Basidiomycota</taxon>
        <taxon>Agaricomycotina</taxon>
        <taxon>Agaricomycetes</taxon>
        <taxon>Agaricomycetidae</taxon>
        <taxon>Boletales</taxon>
        <taxon>Suillineae</taxon>
        <taxon>Rhizopogonaceae</taxon>
        <taxon>Rhizopogon</taxon>
    </lineage>
</organism>
<evidence type="ECO:0000256" key="1">
    <source>
        <dbReference type="ARBA" id="ARBA00008383"/>
    </source>
</evidence>
<reference evidence="3 4" key="1">
    <citation type="submission" date="2016-03" db="EMBL/GenBank/DDBJ databases">
        <title>Comparative genomics of the ectomycorrhizal sister species Rhizopogon vinicolor and Rhizopogon vesiculosus (Basidiomycota: Boletales) reveals a divergence of the mating type B locus.</title>
        <authorList>
            <person name="Mujic A.B."/>
            <person name="Kuo A."/>
            <person name="Tritt A."/>
            <person name="Lipzen A."/>
            <person name="Chen C."/>
            <person name="Johnson J."/>
            <person name="Sharma A."/>
            <person name="Barry K."/>
            <person name="Grigoriev I.V."/>
            <person name="Spatafora J.W."/>
        </authorList>
    </citation>
    <scope>NUCLEOTIDE SEQUENCE [LARGE SCALE GENOMIC DNA]</scope>
    <source>
        <strain evidence="3 4">AM-OR11-056</strain>
    </source>
</reference>
<dbReference type="PANTHER" id="PTHR48228">
    <property type="entry name" value="SUCCINYL-COA--D-CITRAMALATE COA-TRANSFERASE"/>
    <property type="match status" value="1"/>
</dbReference>
<comment type="caution">
    <text evidence="3">The sequence shown here is derived from an EMBL/GenBank/DDBJ whole genome shotgun (WGS) entry which is preliminary data.</text>
</comment>
<dbReference type="GO" id="GO:0016740">
    <property type="term" value="F:transferase activity"/>
    <property type="evidence" value="ECO:0007669"/>
    <property type="project" value="UniProtKB-KW"/>
</dbReference>
<dbReference type="InterPro" id="IPR050509">
    <property type="entry name" value="CoA-transferase_III"/>
</dbReference>
<dbReference type="Pfam" id="PF02515">
    <property type="entry name" value="CoA_transf_3"/>
    <property type="match status" value="1"/>
</dbReference>
<dbReference type="STRING" id="180088.A0A1J8Q6J6"/>
<dbReference type="EMBL" id="LVVM01002476">
    <property type="protein sequence ID" value="OJA16653.1"/>
    <property type="molecule type" value="Genomic_DNA"/>
</dbReference>
<protein>
    <submittedName>
        <fullName evidence="3">Uncharacterized protein</fullName>
    </submittedName>
</protein>